<evidence type="ECO:0000256" key="1">
    <source>
        <dbReference type="SAM" id="MobiDB-lite"/>
    </source>
</evidence>
<feature type="region of interest" description="Disordered" evidence="1">
    <location>
        <begin position="1"/>
        <end position="59"/>
    </location>
</feature>
<dbReference type="EMBL" id="MNBE01000639">
    <property type="protein sequence ID" value="OKP01426.1"/>
    <property type="molecule type" value="Genomic_DNA"/>
</dbReference>
<feature type="compositionally biased region" description="Basic and acidic residues" evidence="1">
    <location>
        <begin position="28"/>
        <end position="39"/>
    </location>
</feature>
<dbReference type="Proteomes" id="UP000186955">
    <property type="component" value="Unassembled WGS sequence"/>
</dbReference>
<comment type="caution">
    <text evidence="2">The sequence shown here is derived from an EMBL/GenBank/DDBJ whole genome shotgun (WGS) entry which is preliminary data.</text>
</comment>
<sequence>MAHGWFGSHTSGPLAPHYLEVGSLDNDNFDKQGPRDRHISARFPASMLRDTSEQDRGSK</sequence>
<evidence type="ECO:0000313" key="3">
    <source>
        <dbReference type="Proteomes" id="UP000186955"/>
    </source>
</evidence>
<gene>
    <name evidence="2" type="ORF">PENSUB_7416</name>
</gene>
<feature type="compositionally biased region" description="Basic and acidic residues" evidence="1">
    <location>
        <begin position="50"/>
        <end position="59"/>
    </location>
</feature>
<evidence type="ECO:0000313" key="2">
    <source>
        <dbReference type="EMBL" id="OKP01426.1"/>
    </source>
</evidence>
<accession>A0A1Q5TMH9</accession>
<organism evidence="2 3">
    <name type="scientific">Penicillium subrubescens</name>
    <dbReference type="NCBI Taxonomy" id="1316194"/>
    <lineage>
        <taxon>Eukaryota</taxon>
        <taxon>Fungi</taxon>
        <taxon>Dikarya</taxon>
        <taxon>Ascomycota</taxon>
        <taxon>Pezizomycotina</taxon>
        <taxon>Eurotiomycetes</taxon>
        <taxon>Eurotiomycetidae</taxon>
        <taxon>Eurotiales</taxon>
        <taxon>Aspergillaceae</taxon>
        <taxon>Penicillium</taxon>
    </lineage>
</organism>
<reference evidence="2 3" key="1">
    <citation type="submission" date="2016-10" db="EMBL/GenBank/DDBJ databases">
        <title>Genome sequence of the ascomycete fungus Penicillium subrubescens.</title>
        <authorList>
            <person name="De Vries R.P."/>
            <person name="Peng M."/>
            <person name="Dilokpimol A."/>
            <person name="Hilden K."/>
            <person name="Makela M.R."/>
            <person name="Grigoriev I."/>
            <person name="Riley R."/>
            <person name="Granchi Z."/>
        </authorList>
    </citation>
    <scope>NUCLEOTIDE SEQUENCE [LARGE SCALE GENOMIC DNA]</scope>
    <source>
        <strain evidence="2 3">CBS 132785</strain>
    </source>
</reference>
<proteinExistence type="predicted"/>
<protein>
    <submittedName>
        <fullName evidence="2">Uncharacterized protein</fullName>
    </submittedName>
</protein>
<name>A0A1Q5TMH9_9EURO</name>
<dbReference type="AlphaFoldDB" id="A0A1Q5TMH9"/>
<keyword evidence="3" id="KW-1185">Reference proteome</keyword>